<dbReference type="AlphaFoldDB" id="A0A1X7U0U5"/>
<dbReference type="InParanoid" id="A0A1X7U0U5"/>
<dbReference type="OrthoDB" id="10034966at2759"/>
<sequence>MFQANTMSFSKFSVRNYREKFYEDHFHYTKPLPICMGEEWEWVSRNGEKSLQKIYQHANYIDIFDTLKALYGNPAVREQLEYSHQATDGIKRDFCDGEYFKTHPVFSRHENAIQFILYFDEIEVANPLGSKAGNHKLGCFYYTIGNIQPVHRSSLPSMFLLAVAKSENIEAFRCDANLKQFVSQINKLLEGVELKIDEQHTYKVYGAVIAMAGDTPASNFIGGFKEGFHAQSFIFRTLKAHHDELLLIKEGSSKFSVMYGINKRSELLDMPGFDITKCLPYV</sequence>
<dbReference type="EnsemblMetazoa" id="Aqu2.1.21460_001">
    <property type="protein sequence ID" value="Aqu2.1.21460_001"/>
    <property type="gene ID" value="Aqu2.1.21460"/>
</dbReference>
<dbReference type="eggNOG" id="ENOG502SQPN">
    <property type="taxonomic scope" value="Eukaryota"/>
</dbReference>
<organism evidence="1">
    <name type="scientific">Amphimedon queenslandica</name>
    <name type="common">Sponge</name>
    <dbReference type="NCBI Taxonomy" id="400682"/>
    <lineage>
        <taxon>Eukaryota</taxon>
        <taxon>Metazoa</taxon>
        <taxon>Porifera</taxon>
        <taxon>Demospongiae</taxon>
        <taxon>Heteroscleromorpha</taxon>
        <taxon>Haplosclerida</taxon>
        <taxon>Niphatidae</taxon>
        <taxon>Amphimedon</taxon>
    </lineage>
</organism>
<accession>A0A1X7U0U5</accession>
<reference evidence="1" key="1">
    <citation type="submission" date="2017-05" db="UniProtKB">
        <authorList>
            <consortium name="EnsemblMetazoa"/>
        </authorList>
    </citation>
    <scope>IDENTIFICATION</scope>
</reference>
<protein>
    <submittedName>
        <fullName evidence="1">Uncharacterized protein</fullName>
    </submittedName>
</protein>
<name>A0A1X7U0U5_AMPQE</name>
<evidence type="ECO:0000313" key="1">
    <source>
        <dbReference type="EnsemblMetazoa" id="Aqu2.1.21460_001"/>
    </source>
</evidence>
<proteinExistence type="predicted"/>